<protein>
    <submittedName>
        <fullName evidence="1">Uncharacterized protein</fullName>
    </submittedName>
</protein>
<evidence type="ECO:0000313" key="1">
    <source>
        <dbReference type="EMBL" id="PON59894.1"/>
    </source>
</evidence>
<reference evidence="2" key="1">
    <citation type="submission" date="2016-06" db="EMBL/GenBank/DDBJ databases">
        <title>Parallel loss of symbiosis genes in relatives of nitrogen-fixing non-legume Parasponia.</title>
        <authorList>
            <person name="Van Velzen R."/>
            <person name="Holmer R."/>
            <person name="Bu F."/>
            <person name="Rutten L."/>
            <person name="Van Zeijl A."/>
            <person name="Liu W."/>
            <person name="Santuari L."/>
            <person name="Cao Q."/>
            <person name="Sharma T."/>
            <person name="Shen D."/>
            <person name="Roswanjaya Y."/>
            <person name="Wardhani T."/>
            <person name="Kalhor M.S."/>
            <person name="Jansen J."/>
            <person name="Van den Hoogen J."/>
            <person name="Gungor B."/>
            <person name="Hartog M."/>
            <person name="Hontelez J."/>
            <person name="Verver J."/>
            <person name="Yang W.-C."/>
            <person name="Schijlen E."/>
            <person name="Repin R."/>
            <person name="Schilthuizen M."/>
            <person name="Schranz E."/>
            <person name="Heidstra R."/>
            <person name="Miyata K."/>
            <person name="Fedorova E."/>
            <person name="Kohlen W."/>
            <person name="Bisseling T."/>
            <person name="Smit S."/>
            <person name="Geurts R."/>
        </authorList>
    </citation>
    <scope>NUCLEOTIDE SEQUENCE [LARGE SCALE GENOMIC DNA]</scope>
    <source>
        <strain evidence="2">cv. WU1-14</strain>
    </source>
</reference>
<proteinExistence type="predicted"/>
<comment type="caution">
    <text evidence="1">The sequence shown here is derived from an EMBL/GenBank/DDBJ whole genome shotgun (WGS) entry which is preliminary data.</text>
</comment>
<name>A0A2P5CFW5_PARAD</name>
<dbReference type="Proteomes" id="UP000237105">
    <property type="component" value="Unassembled WGS sequence"/>
</dbReference>
<dbReference type="OrthoDB" id="1935865at2759"/>
<organism evidence="1 2">
    <name type="scientific">Parasponia andersonii</name>
    <name type="common">Sponia andersonii</name>
    <dbReference type="NCBI Taxonomy" id="3476"/>
    <lineage>
        <taxon>Eukaryota</taxon>
        <taxon>Viridiplantae</taxon>
        <taxon>Streptophyta</taxon>
        <taxon>Embryophyta</taxon>
        <taxon>Tracheophyta</taxon>
        <taxon>Spermatophyta</taxon>
        <taxon>Magnoliopsida</taxon>
        <taxon>eudicotyledons</taxon>
        <taxon>Gunneridae</taxon>
        <taxon>Pentapetalae</taxon>
        <taxon>rosids</taxon>
        <taxon>fabids</taxon>
        <taxon>Rosales</taxon>
        <taxon>Cannabaceae</taxon>
        <taxon>Parasponia</taxon>
    </lineage>
</organism>
<keyword evidence="2" id="KW-1185">Reference proteome</keyword>
<gene>
    <name evidence="1" type="ORF">PanWU01x14_156130</name>
</gene>
<sequence>MELSHFHEVDISNDINYEDCKKPVKYKCHLATRYEKAEACLECIHVHICEPMEKGADATETRDKKFKNEVEHIDMDSLRDLLRPTLVDLTIPYEYATIYEHSHIATAEKHNIKLKHTIKLMYKKSLSSKRYWDYALKKALYILNFIPSDKVTSTLF</sequence>
<evidence type="ECO:0000313" key="2">
    <source>
        <dbReference type="Proteomes" id="UP000237105"/>
    </source>
</evidence>
<accession>A0A2P5CFW5</accession>
<dbReference type="EMBL" id="JXTB01000135">
    <property type="protein sequence ID" value="PON59894.1"/>
    <property type="molecule type" value="Genomic_DNA"/>
</dbReference>
<dbReference type="AlphaFoldDB" id="A0A2P5CFW5"/>